<sequence length="56" mass="6030">MGVNTTFIVLFVLFLCLNLTSIKKANRSSPTEPPTAPIITALLLLELENSEAASLI</sequence>
<evidence type="ECO:0008006" key="4">
    <source>
        <dbReference type="Google" id="ProtNLM"/>
    </source>
</evidence>
<comment type="caution">
    <text evidence="2">The sequence shown here is derived from an EMBL/GenBank/DDBJ whole genome shotgun (WGS) entry which is preliminary data.</text>
</comment>
<dbReference type="EMBL" id="BPVZ01000034">
    <property type="protein sequence ID" value="GKV11386.1"/>
    <property type="molecule type" value="Genomic_DNA"/>
</dbReference>
<feature type="chain" id="PRO_5043473008" description="Secreted protein" evidence="1">
    <location>
        <begin position="23"/>
        <end position="56"/>
    </location>
</feature>
<evidence type="ECO:0000313" key="3">
    <source>
        <dbReference type="Proteomes" id="UP001054252"/>
    </source>
</evidence>
<reference evidence="2 3" key="1">
    <citation type="journal article" date="2021" name="Commun. Biol.">
        <title>The genome of Shorea leprosula (Dipterocarpaceae) highlights the ecological relevance of drought in aseasonal tropical rainforests.</title>
        <authorList>
            <person name="Ng K.K.S."/>
            <person name="Kobayashi M.J."/>
            <person name="Fawcett J.A."/>
            <person name="Hatakeyama M."/>
            <person name="Paape T."/>
            <person name="Ng C.H."/>
            <person name="Ang C.C."/>
            <person name="Tnah L.H."/>
            <person name="Lee C.T."/>
            <person name="Nishiyama T."/>
            <person name="Sese J."/>
            <person name="O'Brien M.J."/>
            <person name="Copetti D."/>
            <person name="Mohd Noor M.I."/>
            <person name="Ong R.C."/>
            <person name="Putra M."/>
            <person name="Sireger I.Z."/>
            <person name="Indrioko S."/>
            <person name="Kosugi Y."/>
            <person name="Izuno A."/>
            <person name="Isagi Y."/>
            <person name="Lee S.L."/>
            <person name="Shimizu K.K."/>
        </authorList>
    </citation>
    <scope>NUCLEOTIDE SEQUENCE [LARGE SCALE GENOMIC DNA]</scope>
    <source>
        <strain evidence="2">214</strain>
    </source>
</reference>
<accession>A0AAV5JFZ1</accession>
<proteinExistence type="predicted"/>
<keyword evidence="3" id="KW-1185">Reference proteome</keyword>
<evidence type="ECO:0000313" key="2">
    <source>
        <dbReference type="EMBL" id="GKV11386.1"/>
    </source>
</evidence>
<organism evidence="2 3">
    <name type="scientific">Rubroshorea leprosula</name>
    <dbReference type="NCBI Taxonomy" id="152421"/>
    <lineage>
        <taxon>Eukaryota</taxon>
        <taxon>Viridiplantae</taxon>
        <taxon>Streptophyta</taxon>
        <taxon>Embryophyta</taxon>
        <taxon>Tracheophyta</taxon>
        <taxon>Spermatophyta</taxon>
        <taxon>Magnoliopsida</taxon>
        <taxon>eudicotyledons</taxon>
        <taxon>Gunneridae</taxon>
        <taxon>Pentapetalae</taxon>
        <taxon>rosids</taxon>
        <taxon>malvids</taxon>
        <taxon>Malvales</taxon>
        <taxon>Dipterocarpaceae</taxon>
        <taxon>Rubroshorea</taxon>
    </lineage>
</organism>
<name>A0AAV5JFZ1_9ROSI</name>
<feature type="signal peptide" evidence="1">
    <location>
        <begin position="1"/>
        <end position="22"/>
    </location>
</feature>
<protein>
    <recommendedName>
        <fullName evidence="4">Secreted protein</fullName>
    </recommendedName>
</protein>
<gene>
    <name evidence="2" type="ORF">SLEP1_g22649</name>
</gene>
<dbReference type="AlphaFoldDB" id="A0AAV5JFZ1"/>
<keyword evidence="1" id="KW-0732">Signal</keyword>
<evidence type="ECO:0000256" key="1">
    <source>
        <dbReference type="SAM" id="SignalP"/>
    </source>
</evidence>
<dbReference type="Proteomes" id="UP001054252">
    <property type="component" value="Unassembled WGS sequence"/>
</dbReference>